<name>A0A0C9NXB0_LACPA</name>
<dbReference type="InterPro" id="IPR021321">
    <property type="entry name" value="DUF2922"/>
</dbReference>
<dbReference type="Proteomes" id="UP000032552">
    <property type="component" value="Unassembled WGS sequence"/>
</dbReference>
<gene>
    <name evidence="1" type="ORF">LC0644_1194</name>
</gene>
<dbReference type="Pfam" id="PF11148">
    <property type="entry name" value="DUF2922"/>
    <property type="match status" value="1"/>
</dbReference>
<proteinExistence type="predicted"/>
<dbReference type="AlphaFoldDB" id="A0A0C9NXB0"/>
<organism evidence="1 2">
    <name type="scientific">Lacticaseibacillus paracasei NRIC 0644</name>
    <dbReference type="NCBI Taxonomy" id="1435038"/>
    <lineage>
        <taxon>Bacteria</taxon>
        <taxon>Bacillati</taxon>
        <taxon>Bacillota</taxon>
        <taxon>Bacilli</taxon>
        <taxon>Lactobacillales</taxon>
        <taxon>Lactobacillaceae</taxon>
        <taxon>Lacticaseibacillus</taxon>
    </lineage>
</organism>
<reference evidence="2" key="1">
    <citation type="submission" date="2014-05" db="EMBL/GenBank/DDBJ databases">
        <title>Whole genome sequencing of Lactobacillus casei NRIC0644.</title>
        <authorList>
            <person name="Atarashi H."/>
            <person name="Yoshida Y."/>
            <person name="Fujimura S."/>
            <person name="Tanaka N."/>
            <person name="Shiwa Y."/>
            <person name="Yoshikawa H."/>
            <person name="Okada S."/>
            <person name="Nakagawa J."/>
        </authorList>
    </citation>
    <scope>NUCLEOTIDE SEQUENCE [LARGE SCALE GENOMIC DNA]</scope>
    <source>
        <strain evidence="2">NRIC0644</strain>
    </source>
</reference>
<sequence length="85" mass="9355">MKTLSFSFKSSLGKTTSIRLNKYEADVTADQAKQFAQIVADAKAFVKDGVNLYATPTGAKMTETQVTEIYHVDEKKEPQPAEPQA</sequence>
<dbReference type="RefSeq" id="WP_003564532.1">
    <property type="nucleotide sequence ID" value="NZ_BAYM01000083.1"/>
</dbReference>
<protein>
    <recommendedName>
        <fullName evidence="3">Small conserved protein</fullName>
    </recommendedName>
</protein>
<comment type="caution">
    <text evidence="1">The sequence shown here is derived from an EMBL/GenBank/DDBJ whole genome shotgun (WGS) entry which is preliminary data.</text>
</comment>
<evidence type="ECO:0000313" key="2">
    <source>
        <dbReference type="Proteomes" id="UP000032552"/>
    </source>
</evidence>
<accession>A0A0C9NXB0</accession>
<evidence type="ECO:0000313" key="1">
    <source>
        <dbReference type="EMBL" id="GAN36605.1"/>
    </source>
</evidence>
<evidence type="ECO:0008006" key="3">
    <source>
        <dbReference type="Google" id="ProtNLM"/>
    </source>
</evidence>
<dbReference type="EMBL" id="BAYM01000083">
    <property type="protein sequence ID" value="GAN36605.1"/>
    <property type="molecule type" value="Genomic_DNA"/>
</dbReference>